<reference evidence="12" key="1">
    <citation type="submission" date="2021-03" db="EMBL/GenBank/DDBJ databases">
        <authorList>
            <person name="Tagirdzhanova G."/>
        </authorList>
    </citation>
    <scope>NUCLEOTIDE SEQUENCE</scope>
</reference>
<dbReference type="PANTHER" id="PTHR44167">
    <property type="entry name" value="OVARIAN-SPECIFIC SERINE/THREONINE-PROTEIN KINASE LOK-RELATED"/>
    <property type="match status" value="1"/>
</dbReference>
<feature type="compositionally biased region" description="Basic and acidic residues" evidence="10">
    <location>
        <begin position="590"/>
        <end position="600"/>
    </location>
</feature>
<keyword evidence="13" id="KW-1185">Reference proteome</keyword>
<dbReference type="GO" id="GO:0005634">
    <property type="term" value="C:nucleus"/>
    <property type="evidence" value="ECO:0007669"/>
    <property type="project" value="TreeGrafter"/>
</dbReference>
<evidence type="ECO:0000256" key="5">
    <source>
        <dbReference type="ARBA" id="ARBA00019973"/>
    </source>
</evidence>
<feature type="region of interest" description="Disordered" evidence="10">
    <location>
        <begin position="1"/>
        <end position="22"/>
    </location>
</feature>
<dbReference type="InterPro" id="IPR000719">
    <property type="entry name" value="Prot_kinase_dom"/>
</dbReference>
<evidence type="ECO:0000256" key="10">
    <source>
        <dbReference type="SAM" id="MobiDB-lite"/>
    </source>
</evidence>
<dbReference type="EMBL" id="CAJPDS010000019">
    <property type="protein sequence ID" value="CAF9917013.1"/>
    <property type="molecule type" value="Genomic_DNA"/>
</dbReference>
<evidence type="ECO:0000256" key="9">
    <source>
        <dbReference type="ARBA" id="ARBA00048679"/>
    </source>
</evidence>
<name>A0A8H3F3N5_9LECA</name>
<feature type="compositionally biased region" description="Basic and acidic residues" evidence="10">
    <location>
        <begin position="13"/>
        <end position="22"/>
    </location>
</feature>
<dbReference type="GO" id="GO:0044773">
    <property type="term" value="P:mitotic DNA damage checkpoint signaling"/>
    <property type="evidence" value="ECO:0007669"/>
    <property type="project" value="TreeGrafter"/>
</dbReference>
<dbReference type="PROSITE" id="PS50011">
    <property type="entry name" value="PROTEIN_KINASE_DOM"/>
    <property type="match status" value="2"/>
</dbReference>
<comment type="function">
    <text evidence="1">Component of the EKC/KEOPS complex that is required for the formation of a threonylcarbamoyl group on adenosine at position 37 (t(6)A37) in tRNAs that read codons beginning with adenine. The complex is probably involved in the transfer of the threonylcarbamoyl moiety of threonylcarbamoyl-AMP (TC-AMP) to the N6 group of A37. BUD32 has ATPase activity in the context of the EKC/KEOPS complex and likely plays a supporting role to the catalytic subunit KAE1. The EKC/KEOPS complex also promotes both telomere uncapping and telomere elongation. The complex is required for efficient recruitment of transcriptional coactivators.</text>
</comment>
<dbReference type="InterPro" id="IPR008266">
    <property type="entry name" value="Tyr_kinase_AS"/>
</dbReference>
<dbReference type="CDD" id="cd00180">
    <property type="entry name" value="PKc"/>
    <property type="match status" value="1"/>
</dbReference>
<evidence type="ECO:0000313" key="12">
    <source>
        <dbReference type="EMBL" id="CAF9917013.1"/>
    </source>
</evidence>
<evidence type="ECO:0000256" key="8">
    <source>
        <dbReference type="ARBA" id="ARBA00047899"/>
    </source>
</evidence>
<organism evidence="12 13">
    <name type="scientific">Heterodermia speciosa</name>
    <dbReference type="NCBI Taxonomy" id="116794"/>
    <lineage>
        <taxon>Eukaryota</taxon>
        <taxon>Fungi</taxon>
        <taxon>Dikarya</taxon>
        <taxon>Ascomycota</taxon>
        <taxon>Pezizomycotina</taxon>
        <taxon>Lecanoromycetes</taxon>
        <taxon>OSLEUM clade</taxon>
        <taxon>Lecanoromycetidae</taxon>
        <taxon>Caliciales</taxon>
        <taxon>Physciaceae</taxon>
        <taxon>Heterodermia</taxon>
    </lineage>
</organism>
<dbReference type="Gene3D" id="1.10.510.10">
    <property type="entry name" value="Transferase(Phosphotransferase) domain 1"/>
    <property type="match status" value="2"/>
</dbReference>
<evidence type="ECO:0000256" key="6">
    <source>
        <dbReference type="ARBA" id="ARBA00030980"/>
    </source>
</evidence>
<dbReference type="PANTHER" id="PTHR44167:SF24">
    <property type="entry name" value="SERINE_THREONINE-PROTEIN KINASE CHK2"/>
    <property type="match status" value="1"/>
</dbReference>
<evidence type="ECO:0000256" key="7">
    <source>
        <dbReference type="ARBA" id="ARBA00033194"/>
    </source>
</evidence>
<dbReference type="PROSITE" id="PS00109">
    <property type="entry name" value="PROTEIN_KINASE_TYR"/>
    <property type="match status" value="2"/>
</dbReference>
<dbReference type="GO" id="GO:0005524">
    <property type="term" value="F:ATP binding"/>
    <property type="evidence" value="ECO:0007669"/>
    <property type="project" value="InterPro"/>
</dbReference>
<dbReference type="OrthoDB" id="4062651at2759"/>
<evidence type="ECO:0000313" key="13">
    <source>
        <dbReference type="Proteomes" id="UP000664521"/>
    </source>
</evidence>
<evidence type="ECO:0000256" key="1">
    <source>
        <dbReference type="ARBA" id="ARBA00003747"/>
    </source>
</evidence>
<comment type="catalytic activity">
    <reaction evidence="8">
        <text>L-threonyl-[protein] + ATP = O-phospho-L-threonyl-[protein] + ADP + H(+)</text>
        <dbReference type="Rhea" id="RHEA:46608"/>
        <dbReference type="Rhea" id="RHEA-COMP:11060"/>
        <dbReference type="Rhea" id="RHEA-COMP:11605"/>
        <dbReference type="ChEBI" id="CHEBI:15378"/>
        <dbReference type="ChEBI" id="CHEBI:30013"/>
        <dbReference type="ChEBI" id="CHEBI:30616"/>
        <dbReference type="ChEBI" id="CHEBI:61977"/>
        <dbReference type="ChEBI" id="CHEBI:456216"/>
        <dbReference type="EC" id="2.7.11.1"/>
    </reaction>
</comment>
<comment type="caution">
    <text evidence="12">The sequence shown here is derived from an EMBL/GenBank/DDBJ whole genome shotgun (WGS) entry which is preliminary data.</text>
</comment>
<dbReference type="SUPFAM" id="SSF56112">
    <property type="entry name" value="Protein kinase-like (PK-like)"/>
    <property type="match status" value="2"/>
</dbReference>
<proteinExistence type="predicted"/>
<accession>A0A8H3F3N5</accession>
<dbReference type="Proteomes" id="UP000664521">
    <property type="component" value="Unassembled WGS sequence"/>
</dbReference>
<feature type="domain" description="Protein kinase" evidence="11">
    <location>
        <begin position="42"/>
        <end position="345"/>
    </location>
</feature>
<dbReference type="Pfam" id="PF00069">
    <property type="entry name" value="Pkinase"/>
    <property type="match status" value="2"/>
</dbReference>
<comment type="catalytic activity">
    <reaction evidence="9">
        <text>L-seryl-[protein] + ATP = O-phospho-L-seryl-[protein] + ADP + H(+)</text>
        <dbReference type="Rhea" id="RHEA:17989"/>
        <dbReference type="Rhea" id="RHEA-COMP:9863"/>
        <dbReference type="Rhea" id="RHEA-COMP:11604"/>
        <dbReference type="ChEBI" id="CHEBI:15378"/>
        <dbReference type="ChEBI" id="CHEBI:29999"/>
        <dbReference type="ChEBI" id="CHEBI:30616"/>
        <dbReference type="ChEBI" id="CHEBI:83421"/>
        <dbReference type="ChEBI" id="CHEBI:456216"/>
        <dbReference type="EC" id="2.7.11.1"/>
    </reaction>
</comment>
<feature type="region of interest" description="Disordered" evidence="10">
    <location>
        <begin position="590"/>
        <end position="624"/>
    </location>
</feature>
<comment type="subunit">
    <text evidence="2">Component of the EKC/KEOPS complex composed of at least BUD32, CGI121, GON7, KAE1 and PCC1; the whole complex dimerizes.</text>
</comment>
<sequence>MAPFLTTKAQEWSAKRPEKPPPWIDGDKVFGLEFKEPEKPPLDYVDNLAVSSKVRVDLYKCQNTGQLVAVKIMKTYSVEKTIEKLSKEGEILRMMNHYHSIRAIGSYTYKDHLGIIMEPVADCDLQEYLFYENSQKIQKMLKEYGPRSKFLPRVMGCLANGLKYIHEQKGQPSFDHSPDHSPDDTKIRHRDITPSNILLHEKRVFFADFGLSKVYSDTQTGTSGSSRKTQMYTSPERAANTHRNTACDIFSLGCVFADIFTVIKGKSAVKFREERIKVDPDGEGYFYKTIPQVLEWLENLAKERCDAQIVRLIRSMLQLNYKERPTASKVWEDLSRCTSNSGVYFCGPCCMPLYRDDLLLHANPGIDPSQADYAVAESPHLNRPIPDDLSFKTKYEAGQGPSLQWSRNLRLFKNATLDVVKGQSPHPQARKRIFLEENETTSTRASNEAEILRKLRPVMHRHIVKLCSTYQHPGLMTLHFEPAAEFDLRSYLELFELRLMRSRHSPEYLELLEGLELLTESFGCLSGALAAIHAAGYDHGDIRPENILIHGNRIFISKFSFGLKHGSPAKGNSKLLRITNVFGFLDVENHESQPAPRRESPTPSPDEFLYKPPEWNTEPSKEGKPTADVFSLGCVFLEIYRVITEGRVWDFKDQRASAGNSAYRNTLPKTRELVRSFEQDQYDTKDQFVKMLLRMIDSDPKRRPTAADVHREMQNCYTSEGDILKKHRRCGSCASR</sequence>
<feature type="domain" description="Protein kinase" evidence="11">
    <location>
        <begin position="391"/>
        <end position="713"/>
    </location>
</feature>
<protein>
    <recommendedName>
        <fullName evidence="5">EKC/KEOPS complex subunit BUD32</fullName>
        <ecNumber evidence="3">2.7.11.1</ecNumber>
    </recommendedName>
    <alternativeName>
        <fullName evidence="6 7">Atypical Serine/threonine protein kinase BUD32</fullName>
    </alternativeName>
    <alternativeName>
        <fullName evidence="4">EKC/KEOPS complex subunit bud32</fullName>
    </alternativeName>
</protein>
<dbReference type="EC" id="2.7.11.1" evidence="3"/>
<evidence type="ECO:0000259" key="11">
    <source>
        <dbReference type="PROSITE" id="PS50011"/>
    </source>
</evidence>
<evidence type="ECO:0000256" key="4">
    <source>
        <dbReference type="ARBA" id="ARBA00013948"/>
    </source>
</evidence>
<dbReference type="AlphaFoldDB" id="A0A8H3F3N5"/>
<dbReference type="Gene3D" id="3.30.200.20">
    <property type="entry name" value="Phosphorylase Kinase, domain 1"/>
    <property type="match status" value="1"/>
</dbReference>
<dbReference type="GO" id="GO:0004674">
    <property type="term" value="F:protein serine/threonine kinase activity"/>
    <property type="evidence" value="ECO:0007669"/>
    <property type="project" value="UniProtKB-EC"/>
</dbReference>
<dbReference type="InterPro" id="IPR011009">
    <property type="entry name" value="Kinase-like_dom_sf"/>
</dbReference>
<evidence type="ECO:0000256" key="3">
    <source>
        <dbReference type="ARBA" id="ARBA00012513"/>
    </source>
</evidence>
<evidence type="ECO:0000256" key="2">
    <source>
        <dbReference type="ARBA" id="ARBA00011534"/>
    </source>
</evidence>
<gene>
    <name evidence="12" type="ORF">HETSPECPRED_003072</name>
</gene>